<feature type="domain" description="DUF6318" evidence="3">
    <location>
        <begin position="56"/>
        <end position="129"/>
    </location>
</feature>
<accession>A0ABR8Q9B8</accession>
<proteinExistence type="predicted"/>
<organism evidence="4 5">
    <name type="scientific">Cellulomonas avistercoris</name>
    <dbReference type="NCBI Taxonomy" id="2762242"/>
    <lineage>
        <taxon>Bacteria</taxon>
        <taxon>Bacillati</taxon>
        <taxon>Actinomycetota</taxon>
        <taxon>Actinomycetes</taxon>
        <taxon>Micrococcales</taxon>
        <taxon>Cellulomonadaceae</taxon>
        <taxon>Cellulomonas</taxon>
    </lineage>
</organism>
<reference evidence="4 5" key="1">
    <citation type="submission" date="2020-08" db="EMBL/GenBank/DDBJ databases">
        <title>A Genomic Blueprint of the Chicken Gut Microbiome.</title>
        <authorList>
            <person name="Gilroy R."/>
            <person name="Ravi A."/>
            <person name="Getino M."/>
            <person name="Pursley I."/>
            <person name="Horton D.L."/>
            <person name="Alikhan N.-F."/>
            <person name="Baker D."/>
            <person name="Gharbi K."/>
            <person name="Hall N."/>
            <person name="Watson M."/>
            <person name="Adriaenssens E.M."/>
            <person name="Foster-Nyarko E."/>
            <person name="Jarju S."/>
            <person name="Secka A."/>
            <person name="Antonio M."/>
            <person name="Oren A."/>
            <person name="Chaudhuri R."/>
            <person name="La Ragione R.M."/>
            <person name="Hildebrand F."/>
            <person name="Pallen M.J."/>
        </authorList>
    </citation>
    <scope>NUCLEOTIDE SEQUENCE [LARGE SCALE GENOMIC DNA]</scope>
    <source>
        <strain evidence="4 5">Sa3CUA2</strain>
    </source>
</reference>
<evidence type="ECO:0000256" key="1">
    <source>
        <dbReference type="SAM" id="MobiDB-lite"/>
    </source>
</evidence>
<feature type="compositionally biased region" description="Low complexity" evidence="1">
    <location>
        <begin position="53"/>
        <end position="69"/>
    </location>
</feature>
<sequence>MRMHGQVALVAVVIGVLVAGCTTDAGPADPTTAEPKATTTPTGSPTPTPSPTPDVTVPPDRPEAMATPSADGAAAAASYFISLYPYAYATGDLTEWRSIADPSCEFCSKVSEEIDELHGRGHSVIGPLHVASSSGIELEAGRWYSAEVIVEIAESSELDRDGQVLSTDGAGVYRTTYSLTWDDGWRVDAVGLEPAES</sequence>
<dbReference type="Pfam" id="PF19843">
    <property type="entry name" value="DUF6318"/>
    <property type="match status" value="1"/>
</dbReference>
<dbReference type="InterPro" id="IPR046281">
    <property type="entry name" value="DUF6318"/>
</dbReference>
<evidence type="ECO:0000259" key="3">
    <source>
        <dbReference type="Pfam" id="PF19843"/>
    </source>
</evidence>
<name>A0ABR8Q9B8_9CELL</name>
<protein>
    <recommendedName>
        <fullName evidence="3">DUF6318 domain-containing protein</fullName>
    </recommendedName>
</protein>
<evidence type="ECO:0000313" key="4">
    <source>
        <dbReference type="EMBL" id="MBD7917026.1"/>
    </source>
</evidence>
<keyword evidence="5" id="KW-1185">Reference proteome</keyword>
<keyword evidence="2" id="KW-0732">Signal</keyword>
<dbReference type="PROSITE" id="PS51257">
    <property type="entry name" value="PROKAR_LIPOPROTEIN"/>
    <property type="match status" value="1"/>
</dbReference>
<gene>
    <name evidence="4" type="ORF">H9657_01855</name>
</gene>
<feature type="chain" id="PRO_5047249273" description="DUF6318 domain-containing protein" evidence="2">
    <location>
        <begin position="20"/>
        <end position="197"/>
    </location>
</feature>
<feature type="compositionally biased region" description="Low complexity" evidence="1">
    <location>
        <begin position="25"/>
        <end position="43"/>
    </location>
</feature>
<comment type="caution">
    <text evidence="4">The sequence shown here is derived from an EMBL/GenBank/DDBJ whole genome shotgun (WGS) entry which is preliminary data.</text>
</comment>
<evidence type="ECO:0000256" key="2">
    <source>
        <dbReference type="SAM" id="SignalP"/>
    </source>
</evidence>
<dbReference type="RefSeq" id="WP_191779721.1">
    <property type="nucleotide sequence ID" value="NZ_JACSQV010000001.1"/>
</dbReference>
<feature type="region of interest" description="Disordered" evidence="1">
    <location>
        <begin position="25"/>
        <end position="69"/>
    </location>
</feature>
<dbReference type="Proteomes" id="UP000604241">
    <property type="component" value="Unassembled WGS sequence"/>
</dbReference>
<dbReference type="EMBL" id="JACSQV010000001">
    <property type="protein sequence ID" value="MBD7917026.1"/>
    <property type="molecule type" value="Genomic_DNA"/>
</dbReference>
<evidence type="ECO:0000313" key="5">
    <source>
        <dbReference type="Proteomes" id="UP000604241"/>
    </source>
</evidence>
<feature type="signal peptide" evidence="2">
    <location>
        <begin position="1"/>
        <end position="19"/>
    </location>
</feature>